<proteinExistence type="predicted"/>
<name>A0A9D3PUI1_MEGAT</name>
<organism evidence="2 3">
    <name type="scientific">Megalops atlanticus</name>
    <name type="common">Tarpon</name>
    <name type="synonym">Clupea gigantea</name>
    <dbReference type="NCBI Taxonomy" id="7932"/>
    <lineage>
        <taxon>Eukaryota</taxon>
        <taxon>Metazoa</taxon>
        <taxon>Chordata</taxon>
        <taxon>Craniata</taxon>
        <taxon>Vertebrata</taxon>
        <taxon>Euteleostomi</taxon>
        <taxon>Actinopterygii</taxon>
        <taxon>Neopterygii</taxon>
        <taxon>Teleostei</taxon>
        <taxon>Elopiformes</taxon>
        <taxon>Megalopidae</taxon>
        <taxon>Megalops</taxon>
    </lineage>
</organism>
<feature type="region of interest" description="Disordered" evidence="1">
    <location>
        <begin position="97"/>
        <end position="123"/>
    </location>
</feature>
<protein>
    <submittedName>
        <fullName evidence="2">Uncharacterized protein</fullName>
    </submittedName>
</protein>
<evidence type="ECO:0000313" key="3">
    <source>
        <dbReference type="Proteomes" id="UP001046870"/>
    </source>
</evidence>
<dbReference type="AlphaFoldDB" id="A0A9D3PUI1"/>
<feature type="region of interest" description="Disordered" evidence="1">
    <location>
        <begin position="1"/>
        <end position="21"/>
    </location>
</feature>
<keyword evidence="3" id="KW-1185">Reference proteome</keyword>
<dbReference type="EMBL" id="JAFDVH010000010">
    <property type="protein sequence ID" value="KAG7469072.1"/>
    <property type="molecule type" value="Genomic_DNA"/>
</dbReference>
<gene>
    <name evidence="2" type="ORF">MATL_G00124880</name>
</gene>
<evidence type="ECO:0000313" key="2">
    <source>
        <dbReference type="EMBL" id="KAG7469072.1"/>
    </source>
</evidence>
<dbReference type="Proteomes" id="UP001046870">
    <property type="component" value="Chromosome 10"/>
</dbReference>
<accession>A0A9D3PUI1</accession>
<sequence>MGKFLHVNNTSPHGREGDFSLTSPVWQQASPRLRVFPLIGAVLQHCAAIGRRRGCASYISLLERKSLFGFSCSTVRRGELMFSSASRQNSAYWHMKTSSPAGLRRTERSGPTPTSRTWSPIGEEKLRTKEARKLYFLSTKR</sequence>
<evidence type="ECO:0000256" key="1">
    <source>
        <dbReference type="SAM" id="MobiDB-lite"/>
    </source>
</evidence>
<comment type="caution">
    <text evidence="2">The sequence shown here is derived from an EMBL/GenBank/DDBJ whole genome shotgun (WGS) entry which is preliminary data.</text>
</comment>
<feature type="compositionally biased region" description="Polar residues" evidence="1">
    <location>
        <begin position="109"/>
        <end position="118"/>
    </location>
</feature>
<dbReference type="OrthoDB" id="8874856at2759"/>
<reference evidence="2" key="1">
    <citation type="submission" date="2021-01" db="EMBL/GenBank/DDBJ databases">
        <authorList>
            <person name="Zahm M."/>
            <person name="Roques C."/>
            <person name="Cabau C."/>
            <person name="Klopp C."/>
            <person name="Donnadieu C."/>
            <person name="Jouanno E."/>
            <person name="Lampietro C."/>
            <person name="Louis A."/>
            <person name="Herpin A."/>
            <person name="Echchiki A."/>
            <person name="Berthelot C."/>
            <person name="Parey E."/>
            <person name="Roest-Crollius H."/>
            <person name="Braasch I."/>
            <person name="Postlethwait J."/>
            <person name="Bobe J."/>
            <person name="Montfort J."/>
            <person name="Bouchez O."/>
            <person name="Begum T."/>
            <person name="Mejri S."/>
            <person name="Adams A."/>
            <person name="Chen W.-J."/>
            <person name="Guiguen Y."/>
        </authorList>
    </citation>
    <scope>NUCLEOTIDE SEQUENCE</scope>
    <source>
        <strain evidence="2">YG-15Mar2019-1</strain>
        <tissue evidence="2">Brain</tissue>
    </source>
</reference>